<evidence type="ECO:0000313" key="6">
    <source>
        <dbReference type="EMBL" id="OAF09800.1"/>
    </source>
</evidence>
<accession>A0A176YRB0</accession>
<dbReference type="InterPro" id="IPR018060">
    <property type="entry name" value="HTH_AraC"/>
</dbReference>
<keyword evidence="1" id="KW-0805">Transcription regulation</keyword>
<evidence type="ECO:0000256" key="1">
    <source>
        <dbReference type="ARBA" id="ARBA00023015"/>
    </source>
</evidence>
<feature type="region of interest" description="Disordered" evidence="4">
    <location>
        <begin position="325"/>
        <end position="346"/>
    </location>
</feature>
<reference evidence="6 7" key="1">
    <citation type="submission" date="2016-03" db="EMBL/GenBank/DDBJ databases">
        <title>Draft Genome Sequence of the Strain BR 10245 (Bradyrhizobium sp.) isolated from nodules of Centrolobium paraense.</title>
        <authorList>
            <person name="Simoes-Araujo J.L.Sr."/>
            <person name="Barauna A.C."/>
            <person name="Silva K."/>
            <person name="Zilli J.E."/>
        </authorList>
    </citation>
    <scope>NUCLEOTIDE SEQUENCE [LARGE SCALE GENOMIC DNA]</scope>
    <source>
        <strain evidence="6 7">BR 10245</strain>
    </source>
</reference>
<dbReference type="InterPro" id="IPR032687">
    <property type="entry name" value="AraC-type_N"/>
</dbReference>
<evidence type="ECO:0000256" key="2">
    <source>
        <dbReference type="ARBA" id="ARBA00023125"/>
    </source>
</evidence>
<dbReference type="InterPro" id="IPR009057">
    <property type="entry name" value="Homeodomain-like_sf"/>
</dbReference>
<dbReference type="PROSITE" id="PS01124">
    <property type="entry name" value="HTH_ARAC_FAMILY_2"/>
    <property type="match status" value="1"/>
</dbReference>
<evidence type="ECO:0000256" key="3">
    <source>
        <dbReference type="ARBA" id="ARBA00023163"/>
    </source>
</evidence>
<dbReference type="GO" id="GO:0005829">
    <property type="term" value="C:cytosol"/>
    <property type="evidence" value="ECO:0007669"/>
    <property type="project" value="TreeGrafter"/>
</dbReference>
<dbReference type="PRINTS" id="PR00032">
    <property type="entry name" value="HTHARAC"/>
</dbReference>
<dbReference type="AlphaFoldDB" id="A0A176YRB0"/>
<dbReference type="InterPro" id="IPR020449">
    <property type="entry name" value="Tscrpt_reg_AraC-type_HTH"/>
</dbReference>
<dbReference type="OrthoDB" id="9805730at2"/>
<evidence type="ECO:0000256" key="4">
    <source>
        <dbReference type="SAM" id="MobiDB-lite"/>
    </source>
</evidence>
<dbReference type="Proteomes" id="UP000076959">
    <property type="component" value="Unassembled WGS sequence"/>
</dbReference>
<name>A0A176YRB0_9BRAD</name>
<comment type="caution">
    <text evidence="6">The sequence shown here is derived from an EMBL/GenBank/DDBJ whole genome shotgun (WGS) entry which is preliminary data.</text>
</comment>
<keyword evidence="7" id="KW-1185">Reference proteome</keyword>
<protein>
    <recommendedName>
        <fullName evidence="5">HTH araC/xylS-type domain-containing protein</fullName>
    </recommendedName>
</protein>
<dbReference type="Pfam" id="PF12833">
    <property type="entry name" value="HTH_18"/>
    <property type="match status" value="1"/>
</dbReference>
<dbReference type="STRING" id="1505087.AYJ54_11365"/>
<sequence>MTVIPLTRCQFLIPFAEIHSEIGGPTAALLAKFQLPASLEEKADHYVPLLPAVRFATTAQESQGLSEIAFRAAQRLSFDHLSEAMRVRIRHAPTLFVALQQMCKWAPIEDTTLHLWLEPCGGSMKVCSRLIGTEGISHLEISQWLQNIFVMHIVRQFAGANWSPRVIAFEAHYTPSIEVQLYWPNTRFISGQKASWIEVPLELVSLTNPANDFLQTPSKNELQPIGRDVVSVLRLTLPAYLDEGGLTITQAAEMLRLSVRSLQRKLSLAGITYAGLLEQARFNNAIKLLSDTETKIIDIAFSSGYADPAHFARAFRRISGCTPREFRQRRRNGTSEIGRAADQSRY</sequence>
<dbReference type="RefSeq" id="WP_063699922.1">
    <property type="nucleotide sequence ID" value="NZ_LUUB01000054.1"/>
</dbReference>
<dbReference type="SMART" id="SM00342">
    <property type="entry name" value="HTH_ARAC"/>
    <property type="match status" value="1"/>
</dbReference>
<dbReference type="PANTHER" id="PTHR47894">
    <property type="entry name" value="HTH-TYPE TRANSCRIPTIONAL REGULATOR GADX"/>
    <property type="match status" value="1"/>
</dbReference>
<dbReference type="GO" id="GO:0000976">
    <property type="term" value="F:transcription cis-regulatory region binding"/>
    <property type="evidence" value="ECO:0007669"/>
    <property type="project" value="TreeGrafter"/>
</dbReference>
<proteinExistence type="predicted"/>
<keyword evidence="3" id="KW-0804">Transcription</keyword>
<feature type="domain" description="HTH araC/xylS-type" evidence="5">
    <location>
        <begin position="231"/>
        <end position="329"/>
    </location>
</feature>
<dbReference type="EMBL" id="LUUB01000054">
    <property type="protein sequence ID" value="OAF09800.1"/>
    <property type="molecule type" value="Genomic_DNA"/>
</dbReference>
<organism evidence="6 7">
    <name type="scientific">Bradyrhizobium centrolobii</name>
    <dbReference type="NCBI Taxonomy" id="1505087"/>
    <lineage>
        <taxon>Bacteria</taxon>
        <taxon>Pseudomonadati</taxon>
        <taxon>Pseudomonadota</taxon>
        <taxon>Alphaproteobacteria</taxon>
        <taxon>Hyphomicrobiales</taxon>
        <taxon>Nitrobacteraceae</taxon>
        <taxon>Bradyrhizobium</taxon>
    </lineage>
</organism>
<evidence type="ECO:0000259" key="5">
    <source>
        <dbReference type="PROSITE" id="PS01124"/>
    </source>
</evidence>
<dbReference type="SUPFAM" id="SSF46689">
    <property type="entry name" value="Homeodomain-like"/>
    <property type="match status" value="1"/>
</dbReference>
<gene>
    <name evidence="6" type="ORF">AYJ54_11365</name>
</gene>
<keyword evidence="2" id="KW-0238">DNA-binding</keyword>
<dbReference type="GO" id="GO:0003700">
    <property type="term" value="F:DNA-binding transcription factor activity"/>
    <property type="evidence" value="ECO:0007669"/>
    <property type="project" value="InterPro"/>
</dbReference>
<evidence type="ECO:0000313" key="7">
    <source>
        <dbReference type="Proteomes" id="UP000076959"/>
    </source>
</evidence>
<dbReference type="PANTHER" id="PTHR47894:SF4">
    <property type="entry name" value="HTH-TYPE TRANSCRIPTIONAL REGULATOR GADX"/>
    <property type="match status" value="1"/>
</dbReference>
<dbReference type="Pfam" id="PF12625">
    <property type="entry name" value="Arabinose_bd"/>
    <property type="match status" value="1"/>
</dbReference>
<dbReference type="Gene3D" id="1.10.10.60">
    <property type="entry name" value="Homeodomain-like"/>
    <property type="match status" value="1"/>
</dbReference>